<sequence>MFKAYEDRFGLDIDTFVNEVDNKPIVDFIGETSKNNEVTKVPGNTLLLRHDGI</sequence>
<evidence type="ECO:0000313" key="1">
    <source>
        <dbReference type="EMBL" id="KKR72091.1"/>
    </source>
</evidence>
<gene>
    <name evidence="1" type="ORF">UU16_C0046G0005</name>
</gene>
<proteinExistence type="predicted"/>
<dbReference type="EMBL" id="LBZO01000046">
    <property type="protein sequence ID" value="KKR72091.1"/>
    <property type="molecule type" value="Genomic_DNA"/>
</dbReference>
<reference evidence="1 2" key="1">
    <citation type="journal article" date="2015" name="Nature">
        <title>rRNA introns, odd ribosomes, and small enigmatic genomes across a large radiation of phyla.</title>
        <authorList>
            <person name="Brown C.T."/>
            <person name="Hug L.A."/>
            <person name="Thomas B.C."/>
            <person name="Sharon I."/>
            <person name="Castelle C.J."/>
            <person name="Singh A."/>
            <person name="Wilkins M.J."/>
            <person name="Williams K.H."/>
            <person name="Banfield J.F."/>
        </authorList>
    </citation>
    <scope>NUCLEOTIDE SEQUENCE [LARGE SCALE GENOMIC DNA]</scope>
</reference>
<name>A0A0G0TBB4_9BACT</name>
<evidence type="ECO:0000313" key="2">
    <source>
        <dbReference type="Proteomes" id="UP000034013"/>
    </source>
</evidence>
<accession>A0A0G0TBB4</accession>
<dbReference type="Proteomes" id="UP000034013">
    <property type="component" value="Unassembled WGS sequence"/>
</dbReference>
<dbReference type="AlphaFoldDB" id="A0A0G0TBB4"/>
<organism evidence="1 2">
    <name type="scientific">Candidatus Woesebacteria bacterium GW2011_GWA2_40_7</name>
    <dbReference type="NCBI Taxonomy" id="1618562"/>
    <lineage>
        <taxon>Bacteria</taxon>
        <taxon>Candidatus Woeseibacteriota</taxon>
    </lineage>
</organism>
<comment type="caution">
    <text evidence="1">The sequence shown here is derived from an EMBL/GenBank/DDBJ whole genome shotgun (WGS) entry which is preliminary data.</text>
</comment>
<protein>
    <submittedName>
        <fullName evidence="1">Uncharacterized protein</fullName>
    </submittedName>
</protein>